<keyword evidence="6" id="KW-0902">Two-component regulatory system</keyword>
<feature type="transmembrane region" description="Helical" evidence="7">
    <location>
        <begin position="99"/>
        <end position="117"/>
    </location>
</feature>
<evidence type="ECO:0000256" key="3">
    <source>
        <dbReference type="ARBA" id="ARBA00022553"/>
    </source>
</evidence>
<evidence type="ECO:0000256" key="7">
    <source>
        <dbReference type="SAM" id="Phobius"/>
    </source>
</evidence>
<keyword evidence="10" id="KW-1185">Reference proteome</keyword>
<feature type="transmembrane region" description="Helical" evidence="7">
    <location>
        <begin position="61"/>
        <end position="87"/>
    </location>
</feature>
<feature type="transmembrane region" description="Helical" evidence="7">
    <location>
        <begin position="150"/>
        <end position="168"/>
    </location>
</feature>
<proteinExistence type="predicted"/>
<dbReference type="InterPro" id="IPR031621">
    <property type="entry name" value="HisKA_7TM"/>
</dbReference>
<reference evidence="9 10" key="1">
    <citation type="journal article" date="2014" name="PLoS Genet.">
        <title>Phylogenetically driven sequencing of extremely halophilic archaea reveals strategies for static and dynamic osmo-response.</title>
        <authorList>
            <person name="Becker E.A."/>
            <person name="Seitzer P.M."/>
            <person name="Tritt A."/>
            <person name="Larsen D."/>
            <person name="Krusor M."/>
            <person name="Yao A.I."/>
            <person name="Wu D."/>
            <person name="Madern D."/>
            <person name="Eisen J.A."/>
            <person name="Darling A.E."/>
            <person name="Facciotti M.T."/>
        </authorList>
    </citation>
    <scope>NUCLEOTIDE SEQUENCE [LARGE SCALE GENOMIC DNA]</scope>
    <source>
        <strain evidence="9 10">DSM 21995</strain>
    </source>
</reference>
<dbReference type="InterPro" id="IPR003594">
    <property type="entry name" value="HATPase_dom"/>
</dbReference>
<feature type="domain" description="Histidine kinase" evidence="8">
    <location>
        <begin position="361"/>
        <end position="565"/>
    </location>
</feature>
<keyword evidence="7" id="KW-0812">Transmembrane</keyword>
<evidence type="ECO:0000256" key="6">
    <source>
        <dbReference type="ARBA" id="ARBA00023012"/>
    </source>
</evidence>
<keyword evidence="7" id="KW-1133">Transmembrane helix</keyword>
<comment type="caution">
    <text evidence="9">The sequence shown here is derived from an EMBL/GenBank/DDBJ whole genome shotgun (WGS) entry which is preliminary data.</text>
</comment>
<comment type="catalytic activity">
    <reaction evidence="1">
        <text>ATP + protein L-histidine = ADP + protein N-phospho-L-histidine.</text>
        <dbReference type="EC" id="2.7.13.3"/>
    </reaction>
</comment>
<dbReference type="Pfam" id="PF02518">
    <property type="entry name" value="HATPase_c"/>
    <property type="match status" value="1"/>
</dbReference>
<evidence type="ECO:0000313" key="10">
    <source>
        <dbReference type="Proteomes" id="UP000011650"/>
    </source>
</evidence>
<dbReference type="Pfam" id="PF13188">
    <property type="entry name" value="PAS_8"/>
    <property type="match status" value="1"/>
</dbReference>
<evidence type="ECO:0000256" key="1">
    <source>
        <dbReference type="ARBA" id="ARBA00000085"/>
    </source>
</evidence>
<gene>
    <name evidence="9" type="ORF">C469_09586</name>
</gene>
<dbReference type="SMART" id="SM00387">
    <property type="entry name" value="HATPase_c"/>
    <property type="match status" value="1"/>
</dbReference>
<dbReference type="PANTHER" id="PTHR43711">
    <property type="entry name" value="TWO-COMPONENT HISTIDINE KINASE"/>
    <property type="match status" value="1"/>
</dbReference>
<dbReference type="PATRIC" id="fig|1227482.3.peg.1930"/>
<dbReference type="InterPro" id="IPR036097">
    <property type="entry name" value="HisK_dim/P_sf"/>
</dbReference>
<dbReference type="SUPFAM" id="SSF55874">
    <property type="entry name" value="ATPase domain of HSP90 chaperone/DNA topoisomerase II/histidine kinase"/>
    <property type="match status" value="1"/>
</dbReference>
<dbReference type="InterPro" id="IPR004358">
    <property type="entry name" value="Sig_transdc_His_kin-like_C"/>
</dbReference>
<evidence type="ECO:0000313" key="9">
    <source>
        <dbReference type="EMBL" id="EMA59864.1"/>
    </source>
</evidence>
<evidence type="ECO:0000256" key="2">
    <source>
        <dbReference type="ARBA" id="ARBA00012438"/>
    </source>
</evidence>
<keyword evidence="4" id="KW-0808">Transferase</keyword>
<feature type="transmembrane region" description="Helical" evidence="7">
    <location>
        <begin position="180"/>
        <end position="199"/>
    </location>
</feature>
<dbReference type="Gene3D" id="3.30.450.20">
    <property type="entry name" value="PAS domain"/>
    <property type="match status" value="1"/>
</dbReference>
<organism evidence="9 10">
    <name type="scientific">Halorubrum lipolyticum DSM 21995</name>
    <dbReference type="NCBI Taxonomy" id="1227482"/>
    <lineage>
        <taxon>Archaea</taxon>
        <taxon>Methanobacteriati</taxon>
        <taxon>Methanobacteriota</taxon>
        <taxon>Stenosarchaea group</taxon>
        <taxon>Halobacteria</taxon>
        <taxon>Halobacteriales</taxon>
        <taxon>Haloferacaceae</taxon>
        <taxon>Halorubrum</taxon>
    </lineage>
</organism>
<dbReference type="AlphaFoldDB" id="M0NRL6"/>
<dbReference type="EC" id="2.7.13.3" evidence="2"/>
<dbReference type="SUPFAM" id="SSF47384">
    <property type="entry name" value="Homodimeric domain of signal transducing histidine kinase"/>
    <property type="match status" value="1"/>
</dbReference>
<dbReference type="PROSITE" id="PS50109">
    <property type="entry name" value="HIS_KIN"/>
    <property type="match status" value="1"/>
</dbReference>
<dbReference type="PRINTS" id="PR00344">
    <property type="entry name" value="BCTRLSENSOR"/>
</dbReference>
<dbReference type="InterPro" id="IPR005467">
    <property type="entry name" value="His_kinase_dom"/>
</dbReference>
<keyword evidence="3" id="KW-0597">Phosphoprotein</keyword>
<dbReference type="Pfam" id="PF16927">
    <property type="entry name" value="HisKA_7TM"/>
    <property type="match status" value="1"/>
</dbReference>
<dbReference type="InterPro" id="IPR050736">
    <property type="entry name" value="Sensor_HK_Regulatory"/>
</dbReference>
<keyword evidence="5" id="KW-0418">Kinase</keyword>
<feature type="transmembrane region" description="Helical" evidence="7">
    <location>
        <begin position="6"/>
        <end position="27"/>
    </location>
</feature>
<dbReference type="InterPro" id="IPR000014">
    <property type="entry name" value="PAS"/>
</dbReference>
<dbReference type="InterPro" id="IPR036890">
    <property type="entry name" value="HATPase_C_sf"/>
</dbReference>
<dbReference type="PANTHER" id="PTHR43711:SF1">
    <property type="entry name" value="HISTIDINE KINASE 1"/>
    <property type="match status" value="1"/>
</dbReference>
<dbReference type="Gene3D" id="3.30.565.10">
    <property type="entry name" value="Histidine kinase-like ATPase, C-terminal domain"/>
    <property type="match status" value="1"/>
</dbReference>
<evidence type="ECO:0000256" key="4">
    <source>
        <dbReference type="ARBA" id="ARBA00022679"/>
    </source>
</evidence>
<dbReference type="CDD" id="cd00082">
    <property type="entry name" value="HisKA"/>
    <property type="match status" value="1"/>
</dbReference>
<name>M0NRL6_9EURY</name>
<dbReference type="CDD" id="cd00075">
    <property type="entry name" value="HATPase"/>
    <property type="match status" value="1"/>
</dbReference>
<protein>
    <recommendedName>
        <fullName evidence="2">histidine kinase</fullName>
        <ecNumber evidence="2">2.7.13.3</ecNumber>
    </recommendedName>
</protein>
<evidence type="ECO:0000256" key="5">
    <source>
        <dbReference type="ARBA" id="ARBA00022777"/>
    </source>
</evidence>
<dbReference type="Proteomes" id="UP000011650">
    <property type="component" value="Unassembled WGS sequence"/>
</dbReference>
<feature type="transmembrane region" description="Helical" evidence="7">
    <location>
        <begin position="34"/>
        <end position="55"/>
    </location>
</feature>
<dbReference type="STRING" id="1227482.C469_09586"/>
<dbReference type="EMBL" id="AOJG01000027">
    <property type="protein sequence ID" value="EMA59864.1"/>
    <property type="molecule type" value="Genomic_DNA"/>
</dbReference>
<dbReference type="GO" id="GO:0000155">
    <property type="term" value="F:phosphorelay sensor kinase activity"/>
    <property type="evidence" value="ECO:0007669"/>
    <property type="project" value="InterPro"/>
</dbReference>
<accession>M0NRL6</accession>
<sequence>MYVAGLVAYSGSALVGGLLAVALLVRYDRRKPAFAFGLFLLVIGFWAAAYVGYLASSTEVWLLGFIQLSYLSVVTAPIVWFAFALRYTDRGAWLSRRRLVLLSVVPAGVLALVWTAGSHSYFYTETVVRTVDGVSLLETPPAIGHRINVVYSYGLLLVGTGLIVGETVTNNRLYRRQSLVLLACLSAPWLANGLFHLGVQPIPTADLTPVVFVITGIPLAVIVQRAELAGFVPVAHERVFHTLDDPVFVVTTSNRVLDANRAARELVDATGPVVEADITEFLPEALLEDGALHSGLDTAMECAIEVDGTPRQYLGRLRGTGSRGETDPRGRILSLTDITVQKRQQESLEAKNEQLERLAGVVSHDLSTPLATAEGLVYLMKTDLDPSQSEIRRSLADLDTVHGRLREFAEGLPALARESTDVEAPTDCDLETTARAAWNVVETGDLRLVVESTRTFQADANRLQQAFENLFQNAVDHGVDGADGATTVRVGLLRAGSGFYLEDDGPGIPAARREDMLAFGVSTGSGSGYGLAIVRTIVEAHGWSLSLTDGSDGGVRFDVETRPRTP</sequence>
<keyword evidence="7" id="KW-0472">Membrane</keyword>
<evidence type="ECO:0000259" key="8">
    <source>
        <dbReference type="PROSITE" id="PS50109"/>
    </source>
</evidence>
<dbReference type="InterPro" id="IPR003661">
    <property type="entry name" value="HisK_dim/P_dom"/>
</dbReference>